<evidence type="ECO:0000256" key="2">
    <source>
        <dbReference type="ARBA" id="ARBA00022527"/>
    </source>
</evidence>
<dbReference type="InterPro" id="IPR008271">
    <property type="entry name" value="Ser/Thr_kinase_AS"/>
</dbReference>
<dbReference type="SUPFAM" id="SSF54495">
    <property type="entry name" value="UBC-like"/>
    <property type="match status" value="1"/>
</dbReference>
<dbReference type="GO" id="GO:0004694">
    <property type="term" value="F:eukaryotic translation initiation factor 2alpha kinase activity"/>
    <property type="evidence" value="ECO:0007669"/>
    <property type="project" value="InterPro"/>
</dbReference>
<dbReference type="PANTHER" id="PTHR11042:SF136">
    <property type="entry name" value="EIF-2-ALPHA KINASE GCN2"/>
    <property type="match status" value="1"/>
</dbReference>
<dbReference type="PANTHER" id="PTHR11042">
    <property type="entry name" value="EUKARYOTIC TRANSLATION INITIATION FACTOR 2-ALPHA KINASE EIF2-ALPHA KINASE -RELATED"/>
    <property type="match status" value="1"/>
</dbReference>
<dbReference type="InterPro" id="IPR036621">
    <property type="entry name" value="Anticodon-bd_dom_sf"/>
</dbReference>
<dbReference type="PROSITE" id="PS00107">
    <property type="entry name" value="PROTEIN_KINASE_ATP"/>
    <property type="match status" value="1"/>
</dbReference>
<feature type="region of interest" description="Disordered" evidence="13">
    <location>
        <begin position="739"/>
        <end position="762"/>
    </location>
</feature>
<evidence type="ECO:0000256" key="12">
    <source>
        <dbReference type="PROSITE-ProRule" id="PRU10141"/>
    </source>
</evidence>
<evidence type="ECO:0000256" key="13">
    <source>
        <dbReference type="SAM" id="MobiDB-lite"/>
    </source>
</evidence>
<evidence type="ECO:0000259" key="15">
    <source>
        <dbReference type="PROSITE" id="PS50908"/>
    </source>
</evidence>
<evidence type="ECO:0000256" key="4">
    <source>
        <dbReference type="ARBA" id="ARBA00022741"/>
    </source>
</evidence>
<keyword evidence="2" id="KW-0723">Serine/threonine-protein kinase</keyword>
<dbReference type="InterPro" id="IPR024435">
    <property type="entry name" value="HisRS-related_dom"/>
</dbReference>
<keyword evidence="17" id="KW-1185">Reference proteome</keyword>
<dbReference type="Pfam" id="PF00069">
    <property type="entry name" value="Pkinase"/>
    <property type="match status" value="3"/>
</dbReference>
<dbReference type="InterPro" id="IPR011009">
    <property type="entry name" value="Kinase-like_dom_sf"/>
</dbReference>
<evidence type="ECO:0000256" key="5">
    <source>
        <dbReference type="ARBA" id="ARBA00022777"/>
    </source>
</evidence>
<organism evidence="16 17">
    <name type="scientific">Malassezia restricta (strain ATCC 96810 / NBRC 103918 / CBS 7877)</name>
    <name type="common">Seborrheic dermatitis infection agent</name>
    <dbReference type="NCBI Taxonomy" id="425264"/>
    <lineage>
        <taxon>Eukaryota</taxon>
        <taxon>Fungi</taxon>
        <taxon>Dikarya</taxon>
        <taxon>Basidiomycota</taxon>
        <taxon>Ustilaginomycotina</taxon>
        <taxon>Malasseziomycetes</taxon>
        <taxon>Malasseziales</taxon>
        <taxon>Malasseziaceae</taxon>
        <taxon>Malassezia</taxon>
    </lineage>
</organism>
<dbReference type="InterPro" id="IPR045864">
    <property type="entry name" value="aa-tRNA-synth_II/BPL/LPL"/>
</dbReference>
<dbReference type="Pfam" id="PF12745">
    <property type="entry name" value="HGTP_anticodon2"/>
    <property type="match status" value="1"/>
</dbReference>
<dbReference type="Gene3D" id="3.30.200.20">
    <property type="entry name" value="Phosphorylase Kinase, domain 1"/>
    <property type="match status" value="1"/>
</dbReference>
<evidence type="ECO:0000256" key="1">
    <source>
        <dbReference type="ARBA" id="ARBA00012513"/>
    </source>
</evidence>
<dbReference type="Proteomes" id="UP000269793">
    <property type="component" value="Chromosome II"/>
</dbReference>
<evidence type="ECO:0000256" key="10">
    <source>
        <dbReference type="PIRSR" id="PIRSR000660-1"/>
    </source>
</evidence>
<dbReference type="Pfam" id="PF05773">
    <property type="entry name" value="RWD"/>
    <property type="match status" value="1"/>
</dbReference>
<dbReference type="InterPro" id="IPR050339">
    <property type="entry name" value="CC_SR_Kinase"/>
</dbReference>
<feature type="compositionally biased region" description="Basic and acidic residues" evidence="13">
    <location>
        <begin position="156"/>
        <end position="168"/>
    </location>
</feature>
<evidence type="ECO:0000256" key="6">
    <source>
        <dbReference type="ARBA" id="ARBA00022840"/>
    </source>
</evidence>
<sequence length="1650" mass="186617">MMNSGAPPVPSADLEELRRTELEVIESIMADDFRVLQPTAWKGVTSSQVQTYEAILRPEIDSLKEHVSVVVRFALTRTYPNTHATCYVRAHDPQTRGVRDSDLKVLEEKMNQTARSLRGTEMIWELINVAQEFISTHNTAPADGAPAHLSLEERMRQREHVKEENEKIRSHKLQRQMDDEERQRSTELAIQIEQETHKQKQAIKTEAKKLRESPRFVIPSASERLSGEPVRERDELAFRVSMVPLHEPVHVNDTEITCVKRGPFISPISLARTYYCVPVTPPDMPDDVWWTLEIVPISSAYYTTNAGQRKLSELEMDLARLQKVHDPVLVPILGWNRWSHPDNDAHVLALYLVHDACGSSSVTSMLQQCGNIPWTSVQNILASILSALDKLHSQKMTHRGITLDTITLQNGQVRLSGAFYRQQLRDMHRSNALNTIGVSEKDMMDGWRSPESLQSPLAYTPSRDIWDLGRCTCQMLFGEHVVQQFISPEALFETRSFSSDDTSYLSLLKSMLHRVERHRGTARELLNNIKQREELPSHRNDLVQTSYQDALTTSLILPRDHQLRNTVTSREQDTVNARVGSFWQLRNLALPTFQPVSRYLSDFEEVEFLGKGAFGVVVKARNKLDERFYAVKKVHLSSSAAEEERTMREIMALSRLDHPHIVRYVTCWIERTETPAIPPSTIDSNERWRDSSALTTSQQLDTSALRQIHHLKMGKVDDFLSEDKDMDLMDDDFIQFGEGSWSEQDEDDSYRSEDSRLSVPASTTDQSMRVLYIQMEYVENQTLGDALEHGVSVDQAWHIFRQMLEALAHIASLGIIHRDLKPSNVLMDTHGDIKIGDFGLATTNLHAMEPGQRDSMAQGESKELTSGLGTFLYIAPEVLSKKGISARYNQKVDMFSLGIIFFEMLASQRCYKTTMERYKLLNDLRSPAIKFPASWDKTLFASQTQIIRQLLDHDPGQRPTPMAMLRSPLLPPKMEDEFVQELVRLAANPTSVHRHELIHALFSRPQNDKLRDYTFDTGAQGEEDDVLVGVVCRYLRDTFQCRGAVPVHPPLLFPPSDEYGEESNIVRLLDKTGNVVFLPFDLTVPFARICARSGHMRLKRFDIADVYRENLLAGGQPRAVLAASYDIISQEPDPSAEAEVLALMYELLQMPGLAGEAWNVELSHESILRVFLQRFPAQFHSALLEALPQYLARGSDARVRHLLGSAGMPVSLLDEVDAWNIYEDFDTAVHTLAELLTPEERTKLAEPLAHLVSVVRLAREFSVQSKIYLVPLFSHSHTHYRNGTMMAVSKMSSGGKHRDVLAVGGRYDELLRRFSYPRIGSSQEPRHGVGLQIAVGKMVKAVARYQQSHVPRFLGRPEQERTLGPWTPRRCECYIASSQPGLIESKIQICKTLWSNGISADLQYECAAGESPEVTVSTCRAEGILFLILLRAHTSAVKVKEVITRTEHEVARESLTTFLQDRIARQRRVDQMTVGVRPRESDTQRLSTSLKGGSHSNTKYAPRINVQVFLPGRLDRSRRTERRLKSASRLALAEKATSDISRLLDTIHAGRVPVFAVELSSGLLERFAAVALESDEVFKAFIHDEIPSSDERDYVKALRSMILDTIDDDTPSNGPPSFGTSPTTSHSNIPCQPSRVLIYSIKDGKTVLCG</sequence>
<dbReference type="EC" id="2.7.11.1" evidence="1"/>
<evidence type="ECO:0000259" key="14">
    <source>
        <dbReference type="PROSITE" id="PS50011"/>
    </source>
</evidence>
<accession>A0A3G2S186</accession>
<dbReference type="CDD" id="cd14046">
    <property type="entry name" value="STKc_EIF2AK4_GCN2_rpt2"/>
    <property type="match status" value="1"/>
</dbReference>
<feature type="binding site" evidence="11">
    <location>
        <begin position="609"/>
        <end position="617"/>
    </location>
    <ligand>
        <name>ATP</name>
        <dbReference type="ChEBI" id="CHEBI:30616"/>
    </ligand>
</feature>
<feature type="compositionally biased region" description="Polar residues" evidence="13">
    <location>
        <begin position="1484"/>
        <end position="1494"/>
    </location>
</feature>
<dbReference type="InterPro" id="IPR000719">
    <property type="entry name" value="Prot_kinase_dom"/>
</dbReference>
<feature type="region of interest" description="Disordered" evidence="13">
    <location>
        <begin position="1471"/>
        <end position="1494"/>
    </location>
</feature>
<feature type="active site" description="Proton acceptor" evidence="10">
    <location>
        <position position="819"/>
    </location>
</feature>
<keyword evidence="6 11" id="KW-0067">ATP-binding</keyword>
<dbReference type="InterPro" id="IPR006575">
    <property type="entry name" value="RWD_dom"/>
</dbReference>
<dbReference type="GO" id="GO:0000077">
    <property type="term" value="P:DNA damage checkpoint signaling"/>
    <property type="evidence" value="ECO:0007669"/>
    <property type="project" value="InterPro"/>
</dbReference>
<protein>
    <recommendedName>
        <fullName evidence="1">non-specific serine/threonine protein kinase</fullName>
        <ecNumber evidence="1">2.7.11.1</ecNumber>
    </recommendedName>
</protein>
<dbReference type="STRING" id="425264.A0A3G2S186"/>
<dbReference type="GO" id="GO:0005524">
    <property type="term" value="F:ATP binding"/>
    <property type="evidence" value="ECO:0007669"/>
    <property type="project" value="UniProtKB-UniRule"/>
</dbReference>
<dbReference type="GO" id="GO:0005634">
    <property type="term" value="C:nucleus"/>
    <property type="evidence" value="ECO:0007669"/>
    <property type="project" value="TreeGrafter"/>
</dbReference>
<evidence type="ECO:0000256" key="11">
    <source>
        <dbReference type="PIRSR" id="PIRSR000660-2"/>
    </source>
</evidence>
<dbReference type="GO" id="GO:1990625">
    <property type="term" value="P:negative regulation of cytoplasmic translational initiation in response to stress"/>
    <property type="evidence" value="ECO:0007669"/>
    <property type="project" value="TreeGrafter"/>
</dbReference>
<feature type="binding site" evidence="12">
    <location>
        <position position="633"/>
    </location>
    <ligand>
        <name>ATP</name>
        <dbReference type="ChEBI" id="CHEBI:30616"/>
    </ligand>
</feature>
<name>A0A3G2S186_MALR7</name>
<dbReference type="PROSITE" id="PS50011">
    <property type="entry name" value="PROTEIN_KINASE_DOM"/>
    <property type="match status" value="2"/>
</dbReference>
<dbReference type="Gene3D" id="1.10.510.10">
    <property type="entry name" value="Transferase(Phosphotransferase) domain 1"/>
    <property type="match status" value="2"/>
</dbReference>
<dbReference type="Gene3D" id="3.30.930.10">
    <property type="entry name" value="Bira Bifunctional Protein, Domain 2"/>
    <property type="match status" value="1"/>
</dbReference>
<dbReference type="GO" id="GO:0106310">
    <property type="term" value="F:protein serine kinase activity"/>
    <property type="evidence" value="ECO:0007669"/>
    <property type="project" value="RHEA"/>
</dbReference>
<dbReference type="FunFam" id="1.10.510.10:FF:000948">
    <property type="entry name" value="Related to GCN2-ser/thr protein kinase"/>
    <property type="match status" value="1"/>
</dbReference>
<dbReference type="SUPFAM" id="SSF56112">
    <property type="entry name" value="Protein kinase-like (PK-like)"/>
    <property type="match status" value="2"/>
</dbReference>
<feature type="region of interest" description="Disordered" evidence="13">
    <location>
        <begin position="1606"/>
        <end position="1629"/>
    </location>
</feature>
<reference evidence="16 17" key="1">
    <citation type="submission" date="2018-10" db="EMBL/GenBank/DDBJ databases">
        <title>Complete genome sequence of Malassezia restricta CBS 7877.</title>
        <authorList>
            <person name="Morand S.C."/>
            <person name="Bertignac M."/>
            <person name="Iltis A."/>
            <person name="Kolder I."/>
            <person name="Pirovano W."/>
            <person name="Jourdain R."/>
            <person name="Clavaud C."/>
        </authorList>
    </citation>
    <scope>NUCLEOTIDE SEQUENCE [LARGE SCALE GENOMIC DNA]</scope>
    <source>
        <strain evidence="16 17">CBS 7877</strain>
    </source>
</reference>
<dbReference type="SMART" id="SM00591">
    <property type="entry name" value="RWD"/>
    <property type="match status" value="1"/>
</dbReference>
<feature type="domain" description="Protein kinase" evidence="14">
    <location>
        <begin position="603"/>
        <end position="970"/>
    </location>
</feature>
<keyword evidence="5 16" id="KW-0418">Kinase</keyword>
<keyword evidence="4 11" id="KW-0547">Nucleotide-binding</keyword>
<keyword evidence="3 16" id="KW-0808">Transferase</keyword>
<feature type="binding site" evidence="11">
    <location>
        <position position="632"/>
    </location>
    <ligand>
        <name>ATP</name>
        <dbReference type="ChEBI" id="CHEBI:30616"/>
    </ligand>
</feature>
<dbReference type="Gene3D" id="3.10.110.10">
    <property type="entry name" value="Ubiquitin Conjugating Enzyme"/>
    <property type="match status" value="1"/>
</dbReference>
<evidence type="ECO:0000256" key="9">
    <source>
        <dbReference type="ARBA" id="ARBA00048679"/>
    </source>
</evidence>
<proteinExistence type="inferred from homology"/>
<comment type="similarity">
    <text evidence="7">Belongs to the protein kinase superfamily. Ser/Thr protein kinase family. GCN2 subfamily.</text>
</comment>
<evidence type="ECO:0000256" key="8">
    <source>
        <dbReference type="ARBA" id="ARBA00047899"/>
    </source>
</evidence>
<dbReference type="InterPro" id="IPR017441">
    <property type="entry name" value="Protein_kinase_ATP_BS"/>
</dbReference>
<evidence type="ECO:0000256" key="3">
    <source>
        <dbReference type="ARBA" id="ARBA00022679"/>
    </source>
</evidence>
<dbReference type="PROSITE" id="PS00108">
    <property type="entry name" value="PROTEIN_KINASE_ST"/>
    <property type="match status" value="1"/>
</dbReference>
<dbReference type="OrthoDB" id="341578at2759"/>
<feature type="domain" description="Protein kinase" evidence="14">
    <location>
        <begin position="259"/>
        <end position="535"/>
    </location>
</feature>
<dbReference type="PIRSF" id="PIRSF000660">
    <property type="entry name" value="Ser/Thr_PK_GCN2"/>
    <property type="match status" value="1"/>
</dbReference>
<dbReference type="SMART" id="SM00220">
    <property type="entry name" value="S_TKc"/>
    <property type="match status" value="1"/>
</dbReference>
<comment type="catalytic activity">
    <reaction evidence="9">
        <text>L-seryl-[protein] + ATP = O-phospho-L-seryl-[protein] + ADP + H(+)</text>
        <dbReference type="Rhea" id="RHEA:17989"/>
        <dbReference type="Rhea" id="RHEA-COMP:9863"/>
        <dbReference type="Rhea" id="RHEA-COMP:11604"/>
        <dbReference type="ChEBI" id="CHEBI:15378"/>
        <dbReference type="ChEBI" id="CHEBI:29999"/>
        <dbReference type="ChEBI" id="CHEBI:30616"/>
        <dbReference type="ChEBI" id="CHEBI:83421"/>
        <dbReference type="ChEBI" id="CHEBI:456216"/>
        <dbReference type="EC" id="2.7.11.1"/>
    </reaction>
</comment>
<evidence type="ECO:0000256" key="7">
    <source>
        <dbReference type="ARBA" id="ARBA00037982"/>
    </source>
</evidence>
<dbReference type="Pfam" id="PF13393">
    <property type="entry name" value="tRNA-synt_His"/>
    <property type="match status" value="1"/>
</dbReference>
<dbReference type="GO" id="GO:0005829">
    <property type="term" value="C:cytosol"/>
    <property type="evidence" value="ECO:0007669"/>
    <property type="project" value="TreeGrafter"/>
</dbReference>
<evidence type="ECO:0000313" key="17">
    <source>
        <dbReference type="Proteomes" id="UP000269793"/>
    </source>
</evidence>
<feature type="region of interest" description="Disordered" evidence="13">
    <location>
        <begin position="156"/>
        <end position="180"/>
    </location>
</feature>
<dbReference type="InterPro" id="IPR016135">
    <property type="entry name" value="UBQ-conjugating_enzyme/RWD"/>
</dbReference>
<dbReference type="VEuPathDB" id="FungiDB:DNF11_0780"/>
<dbReference type="Gene3D" id="3.40.50.800">
    <property type="entry name" value="Anticodon-binding domain"/>
    <property type="match status" value="1"/>
</dbReference>
<evidence type="ECO:0000313" key="16">
    <source>
        <dbReference type="EMBL" id="AYO41730.1"/>
    </source>
</evidence>
<dbReference type="InterPro" id="IPR041715">
    <property type="entry name" value="HisRS-like_core"/>
</dbReference>
<gene>
    <name evidence="16" type="primary">gcn2</name>
    <name evidence="16" type="ORF">DNF11_0780</name>
</gene>
<dbReference type="EMBL" id="CP033149">
    <property type="protein sequence ID" value="AYO41730.1"/>
    <property type="molecule type" value="Genomic_DNA"/>
</dbReference>
<dbReference type="PROSITE" id="PS50908">
    <property type="entry name" value="RWD"/>
    <property type="match status" value="1"/>
</dbReference>
<dbReference type="InterPro" id="IPR016255">
    <property type="entry name" value="Gcn2"/>
</dbReference>
<dbReference type="SUPFAM" id="SSF55681">
    <property type="entry name" value="Class II aaRS and biotin synthetases"/>
    <property type="match status" value="1"/>
</dbReference>
<feature type="compositionally biased region" description="Polar residues" evidence="13">
    <location>
        <begin position="1618"/>
        <end position="1629"/>
    </location>
</feature>
<dbReference type="CDD" id="cd23823">
    <property type="entry name" value="RWD_GCN2"/>
    <property type="match status" value="1"/>
</dbReference>
<dbReference type="SUPFAM" id="SSF52954">
    <property type="entry name" value="Class II aaRS ABD-related"/>
    <property type="match status" value="1"/>
</dbReference>
<comment type="catalytic activity">
    <reaction evidence="8">
        <text>L-threonyl-[protein] + ATP = O-phospho-L-threonyl-[protein] + ADP + H(+)</text>
        <dbReference type="Rhea" id="RHEA:46608"/>
        <dbReference type="Rhea" id="RHEA-COMP:11060"/>
        <dbReference type="Rhea" id="RHEA-COMP:11605"/>
        <dbReference type="ChEBI" id="CHEBI:15378"/>
        <dbReference type="ChEBI" id="CHEBI:30013"/>
        <dbReference type="ChEBI" id="CHEBI:30616"/>
        <dbReference type="ChEBI" id="CHEBI:61977"/>
        <dbReference type="ChEBI" id="CHEBI:456216"/>
        <dbReference type="EC" id="2.7.11.1"/>
    </reaction>
</comment>
<feature type="domain" description="RWD" evidence="15">
    <location>
        <begin position="20"/>
        <end position="137"/>
    </location>
</feature>